<proteinExistence type="predicted"/>
<organism evidence="1 2">
    <name type="scientific">Candidatus Uhrbacteria bacterium CG10_big_fil_rev_8_21_14_0_10_48_16</name>
    <dbReference type="NCBI Taxonomy" id="1975038"/>
    <lineage>
        <taxon>Bacteria</taxon>
        <taxon>Candidatus Uhriibacteriota</taxon>
    </lineage>
</organism>
<gene>
    <name evidence="1" type="ORF">COV05_04285</name>
</gene>
<reference evidence="2" key="1">
    <citation type="submission" date="2017-09" db="EMBL/GenBank/DDBJ databases">
        <title>Depth-based differentiation of microbial function through sediment-hosted aquifers and enrichment of novel symbionts in the deep terrestrial subsurface.</title>
        <authorList>
            <person name="Probst A.J."/>
            <person name="Ladd B."/>
            <person name="Jarett J.K."/>
            <person name="Geller-Mcgrath D.E."/>
            <person name="Sieber C.M.K."/>
            <person name="Emerson J.B."/>
            <person name="Anantharaman K."/>
            <person name="Thomas B.C."/>
            <person name="Malmstrom R."/>
            <person name="Stieglmeier M."/>
            <person name="Klingl A."/>
            <person name="Woyke T."/>
            <person name="Ryan C.M."/>
            <person name="Banfield J.F."/>
        </authorList>
    </citation>
    <scope>NUCLEOTIDE SEQUENCE [LARGE SCALE GENOMIC DNA]</scope>
</reference>
<accession>A0A2M8LGJ9</accession>
<dbReference type="AlphaFoldDB" id="A0A2M8LGJ9"/>
<name>A0A2M8LGJ9_9BACT</name>
<evidence type="ECO:0000313" key="1">
    <source>
        <dbReference type="EMBL" id="PJE76558.1"/>
    </source>
</evidence>
<comment type="caution">
    <text evidence="1">The sequence shown here is derived from an EMBL/GenBank/DDBJ whole genome shotgun (WGS) entry which is preliminary data.</text>
</comment>
<evidence type="ECO:0000313" key="2">
    <source>
        <dbReference type="Proteomes" id="UP000231436"/>
    </source>
</evidence>
<dbReference type="EMBL" id="PFEU01000018">
    <property type="protein sequence ID" value="PJE76558.1"/>
    <property type="molecule type" value="Genomic_DNA"/>
</dbReference>
<protein>
    <submittedName>
        <fullName evidence="1">Uncharacterized protein</fullName>
    </submittedName>
</protein>
<dbReference type="Proteomes" id="UP000231436">
    <property type="component" value="Unassembled WGS sequence"/>
</dbReference>
<sequence>MNKEQFKTVIVKNPHLRYEFRIKENGDFVMEVYDYMPRVLGVYGSSDHEHAITIHAKDKDALLIALIHDRFSDVKPLESEGPFENWLDEKNVKRETFCRF</sequence>